<name>A0A7Y4LBY3_9BURK</name>
<sequence length="195" mass="22914">MNTPVPLVLDTCVLMHTFTRNLLLRLGENGICIPLWSEEIHAEWLRNAPRIWKVEDSVVENEWQMMQTRFPHSLIAVDMEKYPLRFKRIDKKDRHVALCAFVGQQSLGSYTSTLLTWNIKDFHKKELRDQGITLATPDQYLTELWPTKSELLKELFVLGQQDYITLEMPTYSIEEILKRDKLYRLAKIYSATLVS</sequence>
<comment type="caution">
    <text evidence="1">The sequence shown here is derived from an EMBL/GenBank/DDBJ whole genome shotgun (WGS) entry which is preliminary data.</text>
</comment>
<reference evidence="1 2" key="1">
    <citation type="submission" date="2020-05" db="EMBL/GenBank/DDBJ databases">
        <authorList>
            <person name="Niu N."/>
        </authorList>
    </citation>
    <scope>NUCLEOTIDE SEQUENCE [LARGE SCALE GENOMIC DNA]</scope>
    <source>
        <strain evidence="1 2">LMG10982</strain>
    </source>
</reference>
<dbReference type="AlphaFoldDB" id="A0A7Y4LBY3"/>
<dbReference type="RefSeq" id="WP_171588446.1">
    <property type="nucleotide sequence ID" value="NZ_JABGBO010000004.1"/>
</dbReference>
<organism evidence="1 2">
    <name type="scientific">Pelistega europaea</name>
    <dbReference type="NCBI Taxonomy" id="106147"/>
    <lineage>
        <taxon>Bacteria</taxon>
        <taxon>Pseudomonadati</taxon>
        <taxon>Pseudomonadota</taxon>
        <taxon>Betaproteobacteria</taxon>
        <taxon>Burkholderiales</taxon>
        <taxon>Alcaligenaceae</taxon>
        <taxon>Pelistega</taxon>
    </lineage>
</organism>
<accession>A0A7Y4LBY3</accession>
<evidence type="ECO:0000313" key="2">
    <source>
        <dbReference type="Proteomes" id="UP000541421"/>
    </source>
</evidence>
<evidence type="ECO:0000313" key="1">
    <source>
        <dbReference type="EMBL" id="NOL49481.1"/>
    </source>
</evidence>
<dbReference type="Proteomes" id="UP000541421">
    <property type="component" value="Unassembled WGS sequence"/>
</dbReference>
<gene>
    <name evidence="1" type="ORF">HKX40_04940</name>
</gene>
<keyword evidence="2" id="KW-1185">Reference proteome</keyword>
<proteinExistence type="predicted"/>
<protein>
    <submittedName>
        <fullName evidence="1">PIN domain-containing protein</fullName>
    </submittedName>
</protein>
<dbReference type="EMBL" id="JABGBO010000004">
    <property type="protein sequence ID" value="NOL49481.1"/>
    <property type="molecule type" value="Genomic_DNA"/>
</dbReference>